<evidence type="ECO:0000313" key="2">
    <source>
        <dbReference type="Proteomes" id="UP000199180"/>
    </source>
</evidence>
<reference evidence="1 2" key="1">
    <citation type="submission" date="2016-10" db="EMBL/GenBank/DDBJ databases">
        <authorList>
            <person name="de Groot N.N."/>
        </authorList>
    </citation>
    <scope>NUCLEOTIDE SEQUENCE [LARGE SCALE GENOMIC DNA]</scope>
    <source>
        <strain evidence="1 2">DSM 17862</strain>
    </source>
</reference>
<dbReference type="AlphaFoldDB" id="A0A1I0GX16"/>
<dbReference type="EMBL" id="FOHO01000009">
    <property type="protein sequence ID" value="SET75732.1"/>
    <property type="molecule type" value="Genomic_DNA"/>
</dbReference>
<dbReference type="Proteomes" id="UP000199180">
    <property type="component" value="Unassembled WGS sequence"/>
</dbReference>
<gene>
    <name evidence="1" type="ORF">SAMN04489858_109126</name>
</gene>
<dbReference type="STRING" id="364199.SAMN04489858_109126"/>
<proteinExistence type="predicted"/>
<organism evidence="1 2">
    <name type="scientific">Paracoccus homiensis</name>
    <dbReference type="NCBI Taxonomy" id="364199"/>
    <lineage>
        <taxon>Bacteria</taxon>
        <taxon>Pseudomonadati</taxon>
        <taxon>Pseudomonadota</taxon>
        <taxon>Alphaproteobacteria</taxon>
        <taxon>Rhodobacterales</taxon>
        <taxon>Paracoccaceae</taxon>
        <taxon>Paracoccus</taxon>
    </lineage>
</organism>
<dbReference type="RefSeq" id="WP_090735742.1">
    <property type="nucleotide sequence ID" value="NZ_FOHO01000009.1"/>
</dbReference>
<keyword evidence="2" id="KW-1185">Reference proteome</keyword>
<protein>
    <submittedName>
        <fullName evidence="1">Uncharacterized protein</fullName>
    </submittedName>
</protein>
<sequence>MSDEQVDAIGIEQIGEDELAAFLASQAPHANRVHTFWTRNIVRVGFAEQLLPDQPLAPRGAITMDVYTASQLVELLQAALKDANTSG</sequence>
<evidence type="ECO:0000313" key="1">
    <source>
        <dbReference type="EMBL" id="SET75732.1"/>
    </source>
</evidence>
<name>A0A1I0GX16_9RHOB</name>
<accession>A0A1I0GX16</accession>